<keyword evidence="1" id="KW-0547">Nucleotide-binding</keyword>
<comment type="caution">
    <text evidence="4">The sequence shown here is derived from an EMBL/GenBank/DDBJ whole genome shotgun (WGS) entry which is preliminary data.</text>
</comment>
<evidence type="ECO:0000313" key="4">
    <source>
        <dbReference type="EMBL" id="GAH22278.1"/>
    </source>
</evidence>
<keyword evidence="2" id="KW-0378">Hydrolase</keyword>
<gene>
    <name evidence="4" type="ORF">S01H4_65043</name>
</gene>
<dbReference type="Pfam" id="PF03266">
    <property type="entry name" value="NTPase_1"/>
    <property type="match status" value="1"/>
</dbReference>
<reference evidence="4" key="1">
    <citation type="journal article" date="2014" name="Front. Microbiol.">
        <title>High frequency of phylogenetically diverse reductive dehalogenase-homologous genes in deep subseafloor sedimentary metagenomes.</title>
        <authorList>
            <person name="Kawai M."/>
            <person name="Futagami T."/>
            <person name="Toyoda A."/>
            <person name="Takaki Y."/>
            <person name="Nishi S."/>
            <person name="Hori S."/>
            <person name="Arai W."/>
            <person name="Tsubouchi T."/>
            <person name="Morono Y."/>
            <person name="Uchiyama I."/>
            <person name="Ito T."/>
            <person name="Fujiyama A."/>
            <person name="Inagaki F."/>
            <person name="Takami H."/>
        </authorList>
    </citation>
    <scope>NUCLEOTIDE SEQUENCE</scope>
    <source>
        <strain evidence="4">Expedition CK06-06</strain>
    </source>
</reference>
<dbReference type="Gene3D" id="3.40.50.300">
    <property type="entry name" value="P-loop containing nucleotide triphosphate hydrolases"/>
    <property type="match status" value="1"/>
</dbReference>
<dbReference type="GO" id="GO:0005524">
    <property type="term" value="F:ATP binding"/>
    <property type="evidence" value="ECO:0007669"/>
    <property type="project" value="UniProtKB-KW"/>
</dbReference>
<dbReference type="AlphaFoldDB" id="X1FNB6"/>
<accession>X1FNB6</accession>
<proteinExistence type="predicted"/>
<dbReference type="SUPFAM" id="SSF52540">
    <property type="entry name" value="P-loop containing nucleoside triphosphate hydrolases"/>
    <property type="match status" value="1"/>
</dbReference>
<evidence type="ECO:0000256" key="2">
    <source>
        <dbReference type="ARBA" id="ARBA00022801"/>
    </source>
</evidence>
<evidence type="ECO:0000256" key="1">
    <source>
        <dbReference type="ARBA" id="ARBA00022741"/>
    </source>
</evidence>
<dbReference type="InterPro" id="IPR004948">
    <property type="entry name" value="Nuc-triphosphatase_THEP1"/>
</dbReference>
<protein>
    <recommendedName>
        <fullName evidence="5">AAA+ ATPase domain-containing protein</fullName>
    </recommendedName>
</protein>
<dbReference type="PANTHER" id="PTHR43146">
    <property type="entry name" value="CANCER-RELATED NUCLEOSIDE-TRIPHOSPHATASE"/>
    <property type="match status" value="1"/>
</dbReference>
<dbReference type="EMBL" id="BART01039656">
    <property type="protein sequence ID" value="GAH22278.1"/>
    <property type="molecule type" value="Genomic_DNA"/>
</dbReference>
<dbReference type="GO" id="GO:0017111">
    <property type="term" value="F:ribonucleoside triphosphate phosphatase activity"/>
    <property type="evidence" value="ECO:0007669"/>
    <property type="project" value="InterPro"/>
</dbReference>
<organism evidence="4">
    <name type="scientific">marine sediment metagenome</name>
    <dbReference type="NCBI Taxonomy" id="412755"/>
    <lineage>
        <taxon>unclassified sequences</taxon>
        <taxon>metagenomes</taxon>
        <taxon>ecological metagenomes</taxon>
    </lineage>
</organism>
<evidence type="ECO:0000256" key="3">
    <source>
        <dbReference type="ARBA" id="ARBA00022840"/>
    </source>
</evidence>
<feature type="non-terminal residue" evidence="4">
    <location>
        <position position="1"/>
    </location>
</feature>
<dbReference type="PANTHER" id="PTHR43146:SF1">
    <property type="entry name" value="CANCER-RELATED NUCLEOSIDE-TRIPHOSPHATASE"/>
    <property type="match status" value="1"/>
</dbReference>
<sequence>TLIKKLIDVTSLSKGGFYTEEIREGGKRVGFSLMTLDGKKSTLASIKIKSPYRVGKYSVDVDGFEAIGVEAIRKAMPTKELIIIDEIGKMELFSKKFRDVVIQALNTGRVVATI</sequence>
<keyword evidence="3" id="KW-0067">ATP-binding</keyword>
<dbReference type="InterPro" id="IPR027417">
    <property type="entry name" value="P-loop_NTPase"/>
</dbReference>
<name>X1FNB6_9ZZZZ</name>
<feature type="non-terminal residue" evidence="4">
    <location>
        <position position="114"/>
    </location>
</feature>
<evidence type="ECO:0008006" key="5">
    <source>
        <dbReference type="Google" id="ProtNLM"/>
    </source>
</evidence>